<keyword evidence="3" id="KW-1185">Reference proteome</keyword>
<protein>
    <submittedName>
        <fullName evidence="2">Uncharacterized protein</fullName>
    </submittedName>
</protein>
<proteinExistence type="predicted"/>
<accession>A0ABQ6I4N9</accession>
<name>A0ABQ6I4N9_9MICO</name>
<sequence>MTAAFVAPSAHADDAGTPTDGATLAASDFLDADTATATDDSQADQSDQCDLDISERVGAWTCPDTTPAKAVAIEKEALSSLLAEGKISKAEASEETVKPLSTGTICDISGCWTLIDTAHTTYSGGVAYGYGTIGLGSAQMYFKVTASGAKTTSYPFWFKATRGTSQTVLEGERFYVSSAHPGGNKESPRKTFGPKVFGTKSADVSSQWPKPGATTYENTTQWITIVHEASWRDISSAYPGRWYMWAKSYKGHRQSSGAYYFQESLPSQPRLSSYSDD</sequence>
<dbReference type="Proteomes" id="UP001157091">
    <property type="component" value="Unassembled WGS sequence"/>
</dbReference>
<gene>
    <name evidence="2" type="ORF">GCM10025864_25090</name>
</gene>
<dbReference type="EMBL" id="BSUK01000001">
    <property type="protein sequence ID" value="GMA24750.1"/>
    <property type="molecule type" value="Genomic_DNA"/>
</dbReference>
<comment type="caution">
    <text evidence="2">The sequence shown here is derived from an EMBL/GenBank/DDBJ whole genome shotgun (WGS) entry which is preliminary data.</text>
</comment>
<evidence type="ECO:0000313" key="2">
    <source>
        <dbReference type="EMBL" id="GMA24750.1"/>
    </source>
</evidence>
<evidence type="ECO:0000313" key="3">
    <source>
        <dbReference type="Proteomes" id="UP001157091"/>
    </source>
</evidence>
<feature type="region of interest" description="Disordered" evidence="1">
    <location>
        <begin position="1"/>
        <end position="23"/>
    </location>
</feature>
<organism evidence="2 3">
    <name type="scientific">Luteimicrobium album</name>
    <dbReference type="NCBI Taxonomy" id="1054550"/>
    <lineage>
        <taxon>Bacteria</taxon>
        <taxon>Bacillati</taxon>
        <taxon>Actinomycetota</taxon>
        <taxon>Actinomycetes</taxon>
        <taxon>Micrococcales</taxon>
        <taxon>Luteimicrobium</taxon>
    </lineage>
</organism>
<reference evidence="3" key="1">
    <citation type="journal article" date="2019" name="Int. J. Syst. Evol. Microbiol.">
        <title>The Global Catalogue of Microorganisms (GCM) 10K type strain sequencing project: providing services to taxonomists for standard genome sequencing and annotation.</title>
        <authorList>
            <consortium name="The Broad Institute Genomics Platform"/>
            <consortium name="The Broad Institute Genome Sequencing Center for Infectious Disease"/>
            <person name="Wu L."/>
            <person name="Ma J."/>
        </authorList>
    </citation>
    <scope>NUCLEOTIDE SEQUENCE [LARGE SCALE GENOMIC DNA]</scope>
    <source>
        <strain evidence="3">NBRC 106348</strain>
    </source>
</reference>
<evidence type="ECO:0000256" key="1">
    <source>
        <dbReference type="SAM" id="MobiDB-lite"/>
    </source>
</evidence>